<feature type="signal peptide" evidence="1">
    <location>
        <begin position="1"/>
        <end position="17"/>
    </location>
</feature>
<dbReference type="GO" id="GO:0006508">
    <property type="term" value="P:proteolysis"/>
    <property type="evidence" value="ECO:0007669"/>
    <property type="project" value="InterPro"/>
</dbReference>
<dbReference type="Gene3D" id="2.40.10.10">
    <property type="entry name" value="Trypsin-like serine proteases"/>
    <property type="match status" value="1"/>
</dbReference>
<dbReference type="AlphaFoldDB" id="A0A915BTI3"/>
<feature type="domain" description="Peptidase S1" evidence="2">
    <location>
        <begin position="42"/>
        <end position="130"/>
    </location>
</feature>
<dbReference type="Pfam" id="PF00089">
    <property type="entry name" value="Trypsin"/>
    <property type="match status" value="1"/>
</dbReference>
<evidence type="ECO:0000313" key="4">
    <source>
        <dbReference type="WBParaSite" id="PgR058_g008_t01"/>
    </source>
</evidence>
<evidence type="ECO:0000259" key="2">
    <source>
        <dbReference type="Pfam" id="PF00089"/>
    </source>
</evidence>
<reference evidence="4" key="1">
    <citation type="submission" date="2022-11" db="UniProtKB">
        <authorList>
            <consortium name="WormBaseParasite"/>
        </authorList>
    </citation>
    <scope>IDENTIFICATION</scope>
</reference>
<dbReference type="Proteomes" id="UP000887569">
    <property type="component" value="Unplaced"/>
</dbReference>
<evidence type="ECO:0000313" key="3">
    <source>
        <dbReference type="Proteomes" id="UP000887569"/>
    </source>
</evidence>
<sequence length="318" mass="35509">MLLKLIVSLLLQKLGNSELAGVLPSRDMRADPENYPYALRVVAYNTKDALFHHACIAVLLTRSILLTSAHCVQSRKLSYFVKSYKVDELDMTPLPLDTFHVNGSATLIYANNTDSSYGDNAALLRLRFPVPLCQIDSEREYSVVKLPVTDVNATNWIPMADSSIHDDCFVLWYSDREEDEILHICKCFAPKWCRGLLTASHTSLRTDENSYNEGVLMCRNGNDDYFIGMGVKSSVDIAVATSKFINENAATGDEDSFRSVRKALPQLKDRLTELGKLQEMIVDGNRFYAVRATCTSKFVSSSIIGFHRPSQGVAICSL</sequence>
<dbReference type="GO" id="GO:0004252">
    <property type="term" value="F:serine-type endopeptidase activity"/>
    <property type="evidence" value="ECO:0007669"/>
    <property type="project" value="InterPro"/>
</dbReference>
<keyword evidence="3" id="KW-1185">Reference proteome</keyword>
<protein>
    <submittedName>
        <fullName evidence="4">Peptidase S1 domain-containing protein</fullName>
    </submittedName>
</protein>
<feature type="chain" id="PRO_5037548701" evidence="1">
    <location>
        <begin position="18"/>
        <end position="318"/>
    </location>
</feature>
<keyword evidence="1" id="KW-0732">Signal</keyword>
<dbReference type="InterPro" id="IPR043504">
    <property type="entry name" value="Peptidase_S1_PA_chymotrypsin"/>
</dbReference>
<proteinExistence type="predicted"/>
<organism evidence="3 4">
    <name type="scientific">Parascaris univalens</name>
    <name type="common">Nematode worm</name>
    <dbReference type="NCBI Taxonomy" id="6257"/>
    <lineage>
        <taxon>Eukaryota</taxon>
        <taxon>Metazoa</taxon>
        <taxon>Ecdysozoa</taxon>
        <taxon>Nematoda</taxon>
        <taxon>Chromadorea</taxon>
        <taxon>Rhabditida</taxon>
        <taxon>Spirurina</taxon>
        <taxon>Ascaridomorpha</taxon>
        <taxon>Ascaridoidea</taxon>
        <taxon>Ascarididae</taxon>
        <taxon>Parascaris</taxon>
    </lineage>
</organism>
<accession>A0A915BTI3</accession>
<dbReference type="SUPFAM" id="SSF50494">
    <property type="entry name" value="Trypsin-like serine proteases"/>
    <property type="match status" value="1"/>
</dbReference>
<name>A0A915BTI3_PARUN</name>
<dbReference type="InterPro" id="IPR001254">
    <property type="entry name" value="Trypsin_dom"/>
</dbReference>
<dbReference type="WBParaSite" id="PgR058_g008_t01">
    <property type="protein sequence ID" value="PgR058_g008_t01"/>
    <property type="gene ID" value="PgR058_g008"/>
</dbReference>
<dbReference type="InterPro" id="IPR009003">
    <property type="entry name" value="Peptidase_S1_PA"/>
</dbReference>
<evidence type="ECO:0000256" key="1">
    <source>
        <dbReference type="SAM" id="SignalP"/>
    </source>
</evidence>